<comment type="similarity">
    <text evidence="1">Belongs to the UPF0236 family.</text>
</comment>
<feature type="non-terminal residue" evidence="2">
    <location>
        <position position="1"/>
    </location>
</feature>
<proteinExistence type="inferred from homology"/>
<reference evidence="2 3" key="1">
    <citation type="submission" date="2016-10" db="EMBL/GenBank/DDBJ databases">
        <authorList>
            <person name="de Groot N.N."/>
        </authorList>
    </citation>
    <scope>NUCLEOTIDE SEQUENCE [LARGE SCALE GENOMIC DNA]</scope>
    <source>
        <strain evidence="2 3">DSM 27630</strain>
    </source>
</reference>
<protein>
    <submittedName>
        <fullName evidence="2">Uncharacterized protein family (UPF0236)</fullName>
    </submittedName>
</protein>
<accession>A0A1I3DBI6</accession>
<name>A0A1I3DBI6_9LACT</name>
<dbReference type="AlphaFoldDB" id="A0A1I3DBI6"/>
<evidence type="ECO:0000313" key="2">
    <source>
        <dbReference type="EMBL" id="SFH83949.1"/>
    </source>
</evidence>
<dbReference type="Pfam" id="PF06782">
    <property type="entry name" value="UPF0236"/>
    <property type="match status" value="1"/>
</dbReference>
<dbReference type="Proteomes" id="UP000198668">
    <property type="component" value="Unassembled WGS sequence"/>
</dbReference>
<evidence type="ECO:0000256" key="1">
    <source>
        <dbReference type="ARBA" id="ARBA00006539"/>
    </source>
</evidence>
<gene>
    <name evidence="2" type="ORF">SAMN04489868_1331</name>
</gene>
<keyword evidence="3" id="KW-1185">Reference proteome</keyword>
<dbReference type="EMBL" id="FOQE01000033">
    <property type="protein sequence ID" value="SFH83949.1"/>
    <property type="molecule type" value="Genomic_DNA"/>
</dbReference>
<organism evidence="2 3">
    <name type="scientific">Pisciglobus halotolerans</name>
    <dbReference type="NCBI Taxonomy" id="745365"/>
    <lineage>
        <taxon>Bacteria</taxon>
        <taxon>Bacillati</taxon>
        <taxon>Bacillota</taxon>
        <taxon>Bacilli</taxon>
        <taxon>Lactobacillales</taxon>
        <taxon>Carnobacteriaceae</taxon>
    </lineage>
</organism>
<evidence type="ECO:0000313" key="3">
    <source>
        <dbReference type="Proteomes" id="UP000198668"/>
    </source>
</evidence>
<dbReference type="InterPro" id="IPR009620">
    <property type="entry name" value="UPF0236"/>
</dbReference>
<sequence>NERSLLMDKIITKLYEIIKESSDLIRTEELIQLYMYDLFAELVGDIFSHINQVIKEQKQSDGWKVKREDRKTVELIFGPVRYRRTLMVDQENQNHYPLDEWFGIRDYQRHSPLVEVKVAELASKCTYRDTTELLKEWRSIMISHQTVGSLLKCVGEAQSREDEESIVELEEATELPEEKKWTIVAGLIYDCLNFKENTISIKQTWDFKK</sequence>